<organism evidence="3 4">
    <name type="scientific">Meganyctiphanes norvegica</name>
    <name type="common">Northern krill</name>
    <name type="synonym">Thysanopoda norvegica</name>
    <dbReference type="NCBI Taxonomy" id="48144"/>
    <lineage>
        <taxon>Eukaryota</taxon>
        <taxon>Metazoa</taxon>
        <taxon>Ecdysozoa</taxon>
        <taxon>Arthropoda</taxon>
        <taxon>Crustacea</taxon>
        <taxon>Multicrustacea</taxon>
        <taxon>Malacostraca</taxon>
        <taxon>Eumalacostraca</taxon>
        <taxon>Eucarida</taxon>
        <taxon>Euphausiacea</taxon>
        <taxon>Euphausiidae</taxon>
        <taxon>Meganyctiphanes</taxon>
    </lineage>
</organism>
<dbReference type="PANTHER" id="PTHR24092">
    <property type="entry name" value="PROBABLE PHOSPHOLIPID-TRANSPORTING ATPASE"/>
    <property type="match status" value="1"/>
</dbReference>
<dbReference type="GO" id="GO:0140326">
    <property type="term" value="F:ATPase-coupled intramembrane lipid transporter activity"/>
    <property type="evidence" value="ECO:0007669"/>
    <property type="project" value="TreeGrafter"/>
</dbReference>
<accession>A0AAV2PK35</accession>
<dbReference type="Pfam" id="PF00122">
    <property type="entry name" value="E1-E2_ATPase"/>
    <property type="match status" value="1"/>
</dbReference>
<evidence type="ECO:0000259" key="1">
    <source>
        <dbReference type="Pfam" id="PF00122"/>
    </source>
</evidence>
<dbReference type="InterPro" id="IPR032631">
    <property type="entry name" value="P-type_ATPase_N"/>
</dbReference>
<proteinExistence type="predicted"/>
<name>A0AAV2PK35_MEGNR</name>
<dbReference type="GO" id="GO:0005886">
    <property type="term" value="C:plasma membrane"/>
    <property type="evidence" value="ECO:0007669"/>
    <property type="project" value="TreeGrafter"/>
</dbReference>
<protein>
    <recommendedName>
        <fullName evidence="5">P-type phospholipid transporter</fullName>
    </recommendedName>
</protein>
<dbReference type="SUPFAM" id="SSF81653">
    <property type="entry name" value="Calcium ATPase, transduction domain A"/>
    <property type="match status" value="1"/>
</dbReference>
<dbReference type="InterPro" id="IPR001757">
    <property type="entry name" value="P_typ_ATPase"/>
</dbReference>
<dbReference type="Proteomes" id="UP001497623">
    <property type="component" value="Unassembled WGS sequence"/>
</dbReference>
<comment type="caution">
    <text evidence="3">The sequence shown here is derived from an EMBL/GenBank/DDBJ whole genome shotgun (WGS) entry which is preliminary data.</text>
</comment>
<dbReference type="InterPro" id="IPR023298">
    <property type="entry name" value="ATPase_P-typ_TM_dom_sf"/>
</dbReference>
<dbReference type="Pfam" id="PF16209">
    <property type="entry name" value="PhoLip_ATPase_N"/>
    <property type="match status" value="1"/>
</dbReference>
<dbReference type="NCBIfam" id="TIGR01494">
    <property type="entry name" value="ATPase_P-type"/>
    <property type="match status" value="1"/>
</dbReference>
<dbReference type="PANTHER" id="PTHR24092:SF175">
    <property type="entry name" value="PHOSPHOLIPID-TRANSPORTING ATPASE"/>
    <property type="match status" value="1"/>
</dbReference>
<feature type="domain" description="P-type ATPase N-terminal" evidence="2">
    <location>
        <begin position="17"/>
        <end position="75"/>
    </location>
</feature>
<dbReference type="SUPFAM" id="SSF81665">
    <property type="entry name" value="Calcium ATPase, transmembrane domain M"/>
    <property type="match status" value="1"/>
</dbReference>
<dbReference type="AlphaFoldDB" id="A0AAV2PK35"/>
<evidence type="ECO:0000313" key="3">
    <source>
        <dbReference type="EMBL" id="CAL4059655.1"/>
    </source>
</evidence>
<keyword evidence="4" id="KW-1185">Reference proteome</keyword>
<dbReference type="GO" id="GO:0005524">
    <property type="term" value="F:ATP binding"/>
    <property type="evidence" value="ECO:0007669"/>
    <property type="project" value="InterPro"/>
</dbReference>
<dbReference type="GO" id="GO:0016887">
    <property type="term" value="F:ATP hydrolysis activity"/>
    <property type="evidence" value="ECO:0007669"/>
    <property type="project" value="InterPro"/>
</dbReference>
<dbReference type="EMBL" id="CAXKWB010000171">
    <property type="protein sequence ID" value="CAL4059655.1"/>
    <property type="molecule type" value="Genomic_DNA"/>
</dbReference>
<dbReference type="InterPro" id="IPR059000">
    <property type="entry name" value="ATPase_P-type_domA"/>
</dbReference>
<feature type="non-terminal residue" evidence="3">
    <location>
        <position position="1"/>
    </location>
</feature>
<sequence length="271" mass="30257">AAPATRLIALNASKNGDQEELPKYRDNNIITARYTVWNFLPKNLFEQFRRIANFYFLIVACIHISIDSPVSPMTSVIPLLFVITTTGIKQGAEDWKRHKEDKKVNHATTRVIRDGRLQDVHNCDIMVGDIIQVLQDEEFPCDILLLSSTDLEPSCSVTTANLDGETNLKKFHCPDATQDLCSILQLWGLKATVECQHPNSNLYKYEGLLKIWSGATIRASLRASQRSLKSAIAKDGPISLPLSTDNLLLKGTRLKNTEHIFGCAIYTGADT</sequence>
<dbReference type="GO" id="GO:0005783">
    <property type="term" value="C:endoplasmic reticulum"/>
    <property type="evidence" value="ECO:0007669"/>
    <property type="project" value="TreeGrafter"/>
</dbReference>
<gene>
    <name evidence="3" type="ORF">MNOR_LOCUS738</name>
</gene>
<feature type="non-terminal residue" evidence="3">
    <location>
        <position position="271"/>
    </location>
</feature>
<dbReference type="Gene3D" id="2.70.150.10">
    <property type="entry name" value="Calcium-transporting ATPase, cytoplasmic transduction domain A"/>
    <property type="match status" value="1"/>
</dbReference>
<dbReference type="GO" id="GO:0045332">
    <property type="term" value="P:phospholipid translocation"/>
    <property type="evidence" value="ECO:0007669"/>
    <property type="project" value="TreeGrafter"/>
</dbReference>
<feature type="domain" description="P-type ATPase A" evidence="1">
    <location>
        <begin position="105"/>
        <end position="168"/>
    </location>
</feature>
<evidence type="ECO:0000313" key="4">
    <source>
        <dbReference type="Proteomes" id="UP001497623"/>
    </source>
</evidence>
<dbReference type="InterPro" id="IPR008250">
    <property type="entry name" value="ATPase_P-typ_transduc_dom_A_sf"/>
</dbReference>
<reference evidence="3 4" key="1">
    <citation type="submission" date="2024-05" db="EMBL/GenBank/DDBJ databases">
        <authorList>
            <person name="Wallberg A."/>
        </authorList>
    </citation>
    <scope>NUCLEOTIDE SEQUENCE [LARGE SCALE GENOMIC DNA]</scope>
</reference>
<evidence type="ECO:0008006" key="5">
    <source>
        <dbReference type="Google" id="ProtNLM"/>
    </source>
</evidence>
<evidence type="ECO:0000259" key="2">
    <source>
        <dbReference type="Pfam" id="PF16209"/>
    </source>
</evidence>